<keyword evidence="5 7" id="KW-0408">Iron</keyword>
<keyword evidence="4" id="KW-0560">Oxidoreductase</keyword>
<evidence type="ECO:0000256" key="1">
    <source>
        <dbReference type="ARBA" id="ARBA00010617"/>
    </source>
</evidence>
<dbReference type="GO" id="GO:0005506">
    <property type="term" value="F:iron ion binding"/>
    <property type="evidence" value="ECO:0007669"/>
    <property type="project" value="InterPro"/>
</dbReference>
<dbReference type="PRINTS" id="PR00385">
    <property type="entry name" value="P450"/>
</dbReference>
<evidence type="ECO:0000256" key="3">
    <source>
        <dbReference type="ARBA" id="ARBA00022723"/>
    </source>
</evidence>
<dbReference type="InterPro" id="IPR050196">
    <property type="entry name" value="Cytochrome_P450_Monoox"/>
</dbReference>
<dbReference type="InterPro" id="IPR002403">
    <property type="entry name" value="Cyt_P450_E_grp-IV"/>
</dbReference>
<dbReference type="Proteomes" id="UP000240988">
    <property type="component" value="Unassembled WGS sequence"/>
</dbReference>
<keyword evidence="2 7" id="KW-0349">Heme</keyword>
<evidence type="ECO:0000256" key="5">
    <source>
        <dbReference type="ARBA" id="ARBA00023004"/>
    </source>
</evidence>
<evidence type="ECO:0000313" key="8">
    <source>
        <dbReference type="EMBL" id="SPM34664.1"/>
    </source>
</evidence>
<name>A0A2U3NT45_9MYCO</name>
<accession>A0A2U3NT45</accession>
<dbReference type="PRINTS" id="PR00465">
    <property type="entry name" value="EP450IV"/>
</dbReference>
<comment type="similarity">
    <text evidence="1">Belongs to the cytochrome P450 family.</text>
</comment>
<sequence>VQDTNAPVILKREFSQAAEGGWMSALPASTPAATRSVERFRNRTLTFFPAEMMSTLYRRRGPITVVGPFTFLLGPEANRFILANPELFSWRKAFQAFIPVSGESALIVSDGAAHRRMRRILQPLFHRRQIERHLAVIAENADVVIDQWRPGQRIEVFQAFRSALRRATIDSLCGQEMARDTPFISEHIQDSLDLARSGLPQVAVWNRRLSTPQSRRAMAGMRKIDARVYAEIDRLRRDGGDEDNTFLATLVHGADGSGEPLSDKEIRDQVVNVIQAEETTHPVLAWAIYGMLTGPGVWDRAAAEVREVLGDRRPEAADLKRLTYLNGVVHETLRLYSPSGMSLRHVAQDFEFAGRRVKQGSTLIFSPYITHRSPEAWPEPLAFRPQRWDPAEPGYRIRGTDEYLPFIPGPHRCLGAELAKIEITVMLARLLSRSSLHLPDQRPIRMASLPVMHPAHGIQVDVLDCLGCDENSVQSRPRHR</sequence>
<evidence type="ECO:0000256" key="4">
    <source>
        <dbReference type="ARBA" id="ARBA00023002"/>
    </source>
</evidence>
<organism evidence="8 9">
    <name type="scientific">Mycobacterium rhizamassiliense</name>
    <dbReference type="NCBI Taxonomy" id="1841860"/>
    <lineage>
        <taxon>Bacteria</taxon>
        <taxon>Bacillati</taxon>
        <taxon>Actinomycetota</taxon>
        <taxon>Actinomycetes</taxon>
        <taxon>Mycobacteriales</taxon>
        <taxon>Mycobacteriaceae</taxon>
        <taxon>Mycobacterium</taxon>
    </lineage>
</organism>
<dbReference type="EMBL" id="FUFA01000004">
    <property type="protein sequence ID" value="SPM34664.1"/>
    <property type="molecule type" value="Genomic_DNA"/>
</dbReference>
<dbReference type="Gene3D" id="1.10.630.10">
    <property type="entry name" value="Cytochrome P450"/>
    <property type="match status" value="1"/>
</dbReference>
<dbReference type="STRING" id="1841860.GCA_900157375_02487"/>
<dbReference type="GO" id="GO:0020037">
    <property type="term" value="F:heme binding"/>
    <property type="evidence" value="ECO:0007669"/>
    <property type="project" value="InterPro"/>
</dbReference>
<dbReference type="GO" id="GO:0016705">
    <property type="term" value="F:oxidoreductase activity, acting on paired donors, with incorporation or reduction of molecular oxygen"/>
    <property type="evidence" value="ECO:0007669"/>
    <property type="project" value="InterPro"/>
</dbReference>
<feature type="non-terminal residue" evidence="8">
    <location>
        <position position="1"/>
    </location>
</feature>
<reference evidence="8 9" key="1">
    <citation type="submission" date="2017-01" db="EMBL/GenBank/DDBJ databases">
        <authorList>
            <consortium name="Urmite Genomes"/>
        </authorList>
    </citation>
    <scope>NUCLEOTIDE SEQUENCE [LARGE SCALE GENOMIC DNA]</scope>
    <source>
        <strain evidence="8 9">AB57</strain>
    </source>
</reference>
<protein>
    <submittedName>
        <fullName evidence="8">Cytochrome P450</fullName>
    </submittedName>
</protein>
<dbReference type="InterPro" id="IPR036396">
    <property type="entry name" value="Cyt_P450_sf"/>
</dbReference>
<dbReference type="AlphaFoldDB" id="A0A2U3NT45"/>
<dbReference type="GO" id="GO:0004497">
    <property type="term" value="F:monooxygenase activity"/>
    <property type="evidence" value="ECO:0007669"/>
    <property type="project" value="UniProtKB-KW"/>
</dbReference>
<keyword evidence="6" id="KW-0503">Monooxygenase</keyword>
<keyword evidence="9" id="KW-1185">Reference proteome</keyword>
<evidence type="ECO:0000256" key="7">
    <source>
        <dbReference type="PIRSR" id="PIRSR602403-1"/>
    </source>
</evidence>
<evidence type="ECO:0000256" key="2">
    <source>
        <dbReference type="ARBA" id="ARBA00022617"/>
    </source>
</evidence>
<keyword evidence="3 7" id="KW-0479">Metal-binding</keyword>
<dbReference type="InterPro" id="IPR001128">
    <property type="entry name" value="Cyt_P450"/>
</dbReference>
<feature type="binding site" description="axial binding residue" evidence="7">
    <location>
        <position position="413"/>
    </location>
    <ligand>
        <name>heme</name>
        <dbReference type="ChEBI" id="CHEBI:30413"/>
    </ligand>
    <ligandPart>
        <name>Fe</name>
        <dbReference type="ChEBI" id="CHEBI:18248"/>
    </ligandPart>
</feature>
<dbReference type="PANTHER" id="PTHR24291">
    <property type="entry name" value="CYTOCHROME P450 FAMILY 4"/>
    <property type="match status" value="1"/>
</dbReference>
<proteinExistence type="inferred from homology"/>
<dbReference type="PANTHER" id="PTHR24291:SF50">
    <property type="entry name" value="BIFUNCTIONAL ALBAFLAVENONE MONOOXYGENASE_TERPENE SYNTHASE"/>
    <property type="match status" value="1"/>
</dbReference>
<comment type="cofactor">
    <cofactor evidence="7">
        <name>heme</name>
        <dbReference type="ChEBI" id="CHEBI:30413"/>
    </cofactor>
</comment>
<evidence type="ECO:0000256" key="6">
    <source>
        <dbReference type="ARBA" id="ARBA00023033"/>
    </source>
</evidence>
<dbReference type="SUPFAM" id="SSF48264">
    <property type="entry name" value="Cytochrome P450"/>
    <property type="match status" value="1"/>
</dbReference>
<gene>
    <name evidence="8" type="ORF">MRAB57_2484</name>
</gene>
<dbReference type="Pfam" id="PF00067">
    <property type="entry name" value="p450"/>
    <property type="match status" value="1"/>
</dbReference>
<evidence type="ECO:0000313" key="9">
    <source>
        <dbReference type="Proteomes" id="UP000240988"/>
    </source>
</evidence>